<keyword evidence="2" id="KW-0539">Nucleus</keyword>
<evidence type="ECO:0000256" key="2">
    <source>
        <dbReference type="ARBA" id="ARBA00023242"/>
    </source>
</evidence>
<dbReference type="PROSITE" id="PS50048">
    <property type="entry name" value="ZN2_CY6_FUNGAL_2"/>
    <property type="match status" value="1"/>
</dbReference>
<gene>
    <name evidence="5" type="ORF">Q9L58_000425</name>
</gene>
<reference evidence="5 6" key="1">
    <citation type="submission" date="2024-02" db="EMBL/GenBank/DDBJ databases">
        <title>Discinaceae phylogenomics.</title>
        <authorList>
            <person name="Dirks A.C."/>
            <person name="James T.Y."/>
        </authorList>
    </citation>
    <scope>NUCLEOTIDE SEQUENCE [LARGE SCALE GENOMIC DNA]</scope>
    <source>
        <strain evidence="5 6">ACD0624</strain>
    </source>
</reference>
<accession>A0ABR3GX23</accession>
<dbReference type="InterPro" id="IPR050987">
    <property type="entry name" value="AtrR-like"/>
</dbReference>
<keyword evidence="1" id="KW-0479">Metal-binding</keyword>
<dbReference type="Pfam" id="PF00172">
    <property type="entry name" value="Zn_clus"/>
    <property type="match status" value="1"/>
</dbReference>
<feature type="compositionally biased region" description="Basic and acidic residues" evidence="3">
    <location>
        <begin position="524"/>
        <end position="533"/>
    </location>
</feature>
<evidence type="ECO:0000256" key="1">
    <source>
        <dbReference type="ARBA" id="ARBA00022723"/>
    </source>
</evidence>
<dbReference type="SUPFAM" id="SSF57701">
    <property type="entry name" value="Zn2/Cys6 DNA-binding domain"/>
    <property type="match status" value="1"/>
</dbReference>
<dbReference type="CDD" id="cd00067">
    <property type="entry name" value="GAL4"/>
    <property type="match status" value="1"/>
</dbReference>
<evidence type="ECO:0000256" key="3">
    <source>
        <dbReference type="SAM" id="MobiDB-lite"/>
    </source>
</evidence>
<protein>
    <recommendedName>
        <fullName evidence="4">Zn(2)-C6 fungal-type domain-containing protein</fullName>
    </recommendedName>
</protein>
<dbReference type="InterPro" id="IPR007219">
    <property type="entry name" value="XnlR_reg_dom"/>
</dbReference>
<dbReference type="Gene3D" id="4.10.240.10">
    <property type="entry name" value="Zn(2)-C6 fungal-type DNA-binding domain"/>
    <property type="match status" value="1"/>
</dbReference>
<dbReference type="SMART" id="SM00906">
    <property type="entry name" value="Fungal_trans"/>
    <property type="match status" value="1"/>
</dbReference>
<feature type="compositionally biased region" description="Polar residues" evidence="3">
    <location>
        <begin position="168"/>
        <end position="197"/>
    </location>
</feature>
<dbReference type="PANTHER" id="PTHR46910">
    <property type="entry name" value="TRANSCRIPTION FACTOR PDR1"/>
    <property type="match status" value="1"/>
</dbReference>
<dbReference type="InterPro" id="IPR036864">
    <property type="entry name" value="Zn2-C6_fun-type_DNA-bd_sf"/>
</dbReference>
<feature type="region of interest" description="Disordered" evidence="3">
    <location>
        <begin position="1"/>
        <end position="85"/>
    </location>
</feature>
<feature type="region of interest" description="Disordered" evidence="3">
    <location>
        <begin position="156"/>
        <end position="231"/>
    </location>
</feature>
<dbReference type="SMART" id="SM00066">
    <property type="entry name" value="GAL4"/>
    <property type="match status" value="1"/>
</dbReference>
<organism evidence="5 6">
    <name type="scientific">Discina gigas</name>
    <dbReference type="NCBI Taxonomy" id="1032678"/>
    <lineage>
        <taxon>Eukaryota</taxon>
        <taxon>Fungi</taxon>
        <taxon>Dikarya</taxon>
        <taxon>Ascomycota</taxon>
        <taxon>Pezizomycotina</taxon>
        <taxon>Pezizomycetes</taxon>
        <taxon>Pezizales</taxon>
        <taxon>Discinaceae</taxon>
        <taxon>Discina</taxon>
    </lineage>
</organism>
<name>A0ABR3GX23_9PEZI</name>
<keyword evidence="6" id="KW-1185">Reference proteome</keyword>
<sequence>MEIDPGLKQETPPPTQALPGPDHSEPGSGASQGTGVVQSADRGEMDISTLPSPEGDDALTLLPEVQATGRPVGSRRPFQRRRRSRACDACRARKTKCDTPDHGPCSACVSASLVCKFSGGEDRRRAGPARRLRALESTVQELERKLADAEHKLHEAGLSVESDHGSMTAKTPHSPMTSSATELSVTSASSHLSGSPSTHDHPCGLSQATSYGELSESNRNHGKFERKEERYQEDGTSWDHHIFGPSSCPSFLHSYKDYLSRLGYRPPQDSNSQEVPGEHPLPSSAPDRYLPFDLRALLPPIGMATQLFEVFKKTIQSYTPMFYWPSLERKIERAWGMPIWDGDGEAVRSVFCVVIMLLAVASQFIEPGELDEPEGGDWADLQARNGWMFFELGRKYSDLNNPNYSIDDAIYLLLMALYLDKAFLPSPCWMITGAMARVCQDIGIYRRTPPGLYDEVEIESRTRLFWSAYIQDRKISMKLGRPVIFYDQHIDVGLPGLPGKREEENLRPDQGDGDKGSEVASMEEQQRGYDEDQTRCSLQTFKATIFIAKTSESLLSIKLRQNGGDEDIKHLQTVDEMLKKAWEIFPAELTDLSRSDAMDLPAVRPLFHLQHSRIILYRYFTDFTSCPILHEFRTFCLAQSIQVAKITSHILSRVSQNPEFDRIFGLRTDELVHIHTFRAATVLLLGHYCRDRSLLSVSAEEVDLCARALRSVARSHYLGKKLLKLFEDFAKMFGYQIGLAGEFTNPLSSTEEGSEKSHDSHITPTPANPWSAAATQNQPAALSHPGQFGGYSDFHQPQSHTTTLRWLPSVPAAPPQHQSVPPEMVHPGNTHAGLMFVDPGIPGGGVPTATQGARADEQVLPQIDWDAYQQIMQFDPSFELYMNGPNDQHCRSYGNPPDRNRS</sequence>
<evidence type="ECO:0000313" key="6">
    <source>
        <dbReference type="Proteomes" id="UP001447188"/>
    </source>
</evidence>
<proteinExistence type="predicted"/>
<feature type="compositionally biased region" description="Polar residues" evidence="3">
    <location>
        <begin position="206"/>
        <end position="215"/>
    </location>
</feature>
<evidence type="ECO:0000313" key="5">
    <source>
        <dbReference type="EMBL" id="KAL0640455.1"/>
    </source>
</evidence>
<dbReference type="Pfam" id="PF04082">
    <property type="entry name" value="Fungal_trans"/>
    <property type="match status" value="1"/>
</dbReference>
<dbReference type="Proteomes" id="UP001447188">
    <property type="component" value="Unassembled WGS sequence"/>
</dbReference>
<feature type="compositionally biased region" description="Basic and acidic residues" evidence="3">
    <location>
        <begin position="499"/>
        <end position="517"/>
    </location>
</feature>
<feature type="domain" description="Zn(2)-C6 fungal-type" evidence="4">
    <location>
        <begin position="86"/>
        <end position="117"/>
    </location>
</feature>
<evidence type="ECO:0000259" key="4">
    <source>
        <dbReference type="PROSITE" id="PS50048"/>
    </source>
</evidence>
<feature type="region of interest" description="Disordered" evidence="3">
    <location>
        <begin position="746"/>
        <end position="795"/>
    </location>
</feature>
<dbReference type="EMBL" id="JBBBZM010000003">
    <property type="protein sequence ID" value="KAL0640455.1"/>
    <property type="molecule type" value="Genomic_DNA"/>
</dbReference>
<dbReference type="InterPro" id="IPR001138">
    <property type="entry name" value="Zn2Cys6_DnaBD"/>
</dbReference>
<dbReference type="CDD" id="cd12148">
    <property type="entry name" value="fungal_TF_MHR"/>
    <property type="match status" value="1"/>
</dbReference>
<dbReference type="PANTHER" id="PTHR46910:SF1">
    <property type="entry name" value="MISCELLANEOUS ZN(II)2CYS6 TRANSCRIPTION FACTOR (EUROFUNG)-RELATED"/>
    <property type="match status" value="1"/>
</dbReference>
<feature type="region of interest" description="Disordered" evidence="3">
    <location>
        <begin position="263"/>
        <end position="283"/>
    </location>
</feature>
<feature type="compositionally biased region" description="Basic and acidic residues" evidence="3">
    <location>
        <begin position="216"/>
        <end position="231"/>
    </location>
</feature>
<dbReference type="PROSITE" id="PS00463">
    <property type="entry name" value="ZN2_CY6_FUNGAL_1"/>
    <property type="match status" value="1"/>
</dbReference>
<feature type="region of interest" description="Disordered" evidence="3">
    <location>
        <begin position="496"/>
        <end position="533"/>
    </location>
</feature>
<comment type="caution">
    <text evidence="5">The sequence shown here is derived from an EMBL/GenBank/DDBJ whole genome shotgun (WGS) entry which is preliminary data.</text>
</comment>